<dbReference type="InterPro" id="IPR027414">
    <property type="entry name" value="GH95_N_dom"/>
</dbReference>
<dbReference type="Pfam" id="PF14498">
    <property type="entry name" value="Glyco_hyd_65N_2"/>
    <property type="match status" value="1"/>
</dbReference>
<proteinExistence type="predicted"/>
<feature type="domain" description="Glycosyl hydrolase family 95 N-terminal" evidence="1">
    <location>
        <begin position="27"/>
        <end position="104"/>
    </location>
</feature>
<evidence type="ECO:0000313" key="3">
    <source>
        <dbReference type="Proteomes" id="UP000636110"/>
    </source>
</evidence>
<dbReference type="EMBL" id="WNXC01000007">
    <property type="protein sequence ID" value="MBB2150662.1"/>
    <property type="molecule type" value="Genomic_DNA"/>
</dbReference>
<gene>
    <name evidence="2" type="ORF">GM920_17325</name>
</gene>
<evidence type="ECO:0000259" key="1">
    <source>
        <dbReference type="Pfam" id="PF14498"/>
    </source>
</evidence>
<organism evidence="2 3">
    <name type="scientific">Pedobacter gandavensis</name>
    <dbReference type="NCBI Taxonomy" id="2679963"/>
    <lineage>
        <taxon>Bacteria</taxon>
        <taxon>Pseudomonadati</taxon>
        <taxon>Bacteroidota</taxon>
        <taxon>Sphingobacteriia</taxon>
        <taxon>Sphingobacteriales</taxon>
        <taxon>Sphingobacteriaceae</taxon>
        <taxon>Pedobacter</taxon>
    </lineage>
</organism>
<keyword evidence="3" id="KW-1185">Reference proteome</keyword>
<accession>A0ABR6EZF2</accession>
<reference evidence="2 3" key="1">
    <citation type="submission" date="2019-11" db="EMBL/GenBank/DDBJ databases">
        <title>Description of Pedobacter sp. LMG 31462T.</title>
        <authorList>
            <person name="Carlier A."/>
            <person name="Qi S."/>
            <person name="Vandamme P."/>
        </authorList>
    </citation>
    <scope>NUCLEOTIDE SEQUENCE [LARGE SCALE GENOMIC DNA]</scope>
    <source>
        <strain evidence="2 3">LMG 31462</strain>
    </source>
</reference>
<sequence>MLLFAISLCSLTLFLQTKIGSKKWVAWSAKPALDWQDAFVTGNGRHGTMATGKPGEERVICVDEELFIRTWDRHKIAVPNVAGLLPEVRALADSGKFDKAAALGTDEARRKAGKNDICTFVYGTKVKTLKLVVGRKYVIDGQFN</sequence>
<comment type="caution">
    <text evidence="2">The sequence shown here is derived from an EMBL/GenBank/DDBJ whole genome shotgun (WGS) entry which is preliminary data.</text>
</comment>
<evidence type="ECO:0000313" key="2">
    <source>
        <dbReference type="EMBL" id="MBB2150662.1"/>
    </source>
</evidence>
<name>A0ABR6EZF2_9SPHI</name>
<dbReference type="Gene3D" id="2.70.98.50">
    <property type="entry name" value="putative glycoside hydrolase family protein from bacillus halodurans"/>
    <property type="match status" value="1"/>
</dbReference>
<protein>
    <recommendedName>
        <fullName evidence="1">Glycosyl hydrolase family 95 N-terminal domain-containing protein</fullName>
    </recommendedName>
</protein>
<dbReference type="Proteomes" id="UP000636110">
    <property type="component" value="Unassembled WGS sequence"/>
</dbReference>